<gene>
    <name evidence="11" type="ORF">GQ55_2G384000</name>
</gene>
<dbReference type="InterPro" id="IPR036770">
    <property type="entry name" value="Ankyrin_rpt-contain_sf"/>
</dbReference>
<comment type="subcellular location">
    <subcellularLocation>
        <location evidence="1">Membrane</location>
        <topology evidence="1">Multi-pass membrane protein</topology>
    </subcellularLocation>
</comment>
<feature type="transmembrane region" description="Helical" evidence="9">
    <location>
        <begin position="455"/>
        <end position="474"/>
    </location>
</feature>
<evidence type="ECO:0000256" key="9">
    <source>
        <dbReference type="SAM" id="Phobius"/>
    </source>
</evidence>
<evidence type="ECO:0000256" key="1">
    <source>
        <dbReference type="ARBA" id="ARBA00004141"/>
    </source>
</evidence>
<evidence type="ECO:0000256" key="6">
    <source>
        <dbReference type="ARBA" id="ARBA00023136"/>
    </source>
</evidence>
<dbReference type="EMBL" id="CM009750">
    <property type="protein sequence ID" value="PUZ72314.1"/>
    <property type="molecule type" value="Genomic_DNA"/>
</dbReference>
<dbReference type="Pfam" id="PF12796">
    <property type="entry name" value="Ank_2"/>
    <property type="match status" value="2"/>
</dbReference>
<evidence type="ECO:0000259" key="10">
    <source>
        <dbReference type="Pfam" id="PF13962"/>
    </source>
</evidence>
<name>A0A2T7EWW4_9POAL</name>
<dbReference type="STRING" id="1504633.A0A2T7EWW4"/>
<evidence type="ECO:0000256" key="3">
    <source>
        <dbReference type="ARBA" id="ARBA00022737"/>
    </source>
</evidence>
<proteinExistence type="predicted"/>
<keyword evidence="6 9" id="KW-0472">Membrane</keyword>
<dbReference type="SMART" id="SM00248">
    <property type="entry name" value="ANK"/>
    <property type="match status" value="5"/>
</dbReference>
<dbReference type="InterPro" id="IPR026961">
    <property type="entry name" value="PGG_dom"/>
</dbReference>
<evidence type="ECO:0000256" key="7">
    <source>
        <dbReference type="PROSITE-ProRule" id="PRU00023"/>
    </source>
</evidence>
<evidence type="ECO:0000313" key="11">
    <source>
        <dbReference type="EMBL" id="PUZ72314.1"/>
    </source>
</evidence>
<feature type="transmembrane region" description="Helical" evidence="9">
    <location>
        <begin position="318"/>
        <end position="339"/>
    </location>
</feature>
<dbReference type="SUPFAM" id="SSF48403">
    <property type="entry name" value="Ankyrin repeat"/>
    <property type="match status" value="1"/>
</dbReference>
<keyword evidence="3" id="KW-0677">Repeat</keyword>
<feature type="transmembrane region" description="Helical" evidence="9">
    <location>
        <begin position="276"/>
        <end position="298"/>
    </location>
</feature>
<evidence type="ECO:0000256" key="2">
    <source>
        <dbReference type="ARBA" id="ARBA00022692"/>
    </source>
</evidence>
<feature type="repeat" description="ANK" evidence="7">
    <location>
        <begin position="64"/>
        <end position="96"/>
    </location>
</feature>
<dbReference type="AlphaFoldDB" id="A0A2T7EWW4"/>
<keyword evidence="4 9" id="KW-1133">Transmembrane helix</keyword>
<sequence length="477" mass="52110">MTGSAEMVRALLRRSPDGTPSRASSAGPEGRTALHAAAAKSKEIVQEILEWEQGPALLSKADSFGKTPLHYAVSHRQHDVISLLLHAEASLAHVSDNEGLFPLHVAAMMGNIRDIVELVERCPDYAELVDCRGRNFLHCAIEHGLKNVVRFICRNDRFAVLLNSMDYEGNTPLHLAVKYGHPRMVSSLLQTIGVEIGTTNRDGLTAADRAYSHLEPGLQYFLNPRAVVKNCFYWTRAPVTLGAGGDHVHLHSRMSNTTPATDEDPKDINGITATTTIASVLIATVTFAAAFTVPGGYVADDHPRAGTAVLARRFAFRAFVASDAMAFLCSIVATCFLVYGGAGQVPRGQRLLYQRSASGLLPPAAQLMVAAFAFGIHAVLGEANRWLVTLVYVLALGAVLLCFPGIWARFYLGKAIWRRAGWRGLVNVHRHPESLHEFFWLFITSFLFKNLVRSLFAVLISVAFVVSIALNIALPEY</sequence>
<dbReference type="Proteomes" id="UP000244336">
    <property type="component" value="Chromosome 2"/>
</dbReference>
<dbReference type="PROSITE" id="PS50297">
    <property type="entry name" value="ANK_REP_REGION"/>
    <property type="match status" value="2"/>
</dbReference>
<dbReference type="PROSITE" id="PS50088">
    <property type="entry name" value="ANK_REPEAT"/>
    <property type="match status" value="2"/>
</dbReference>
<feature type="repeat" description="ANK" evidence="7">
    <location>
        <begin position="168"/>
        <end position="201"/>
    </location>
</feature>
<dbReference type="GO" id="GO:0005886">
    <property type="term" value="C:plasma membrane"/>
    <property type="evidence" value="ECO:0007669"/>
    <property type="project" value="TreeGrafter"/>
</dbReference>
<dbReference type="Pfam" id="PF13857">
    <property type="entry name" value="Ank_5"/>
    <property type="match status" value="1"/>
</dbReference>
<evidence type="ECO:0000256" key="5">
    <source>
        <dbReference type="ARBA" id="ARBA00023043"/>
    </source>
</evidence>
<evidence type="ECO:0000256" key="4">
    <source>
        <dbReference type="ARBA" id="ARBA00022989"/>
    </source>
</evidence>
<keyword evidence="12" id="KW-1185">Reference proteome</keyword>
<dbReference type="Gene3D" id="1.25.40.20">
    <property type="entry name" value="Ankyrin repeat-containing domain"/>
    <property type="match status" value="1"/>
</dbReference>
<dbReference type="Gramene" id="PUZ72314">
    <property type="protein sequence ID" value="PUZ72314"/>
    <property type="gene ID" value="GQ55_2G384000"/>
</dbReference>
<dbReference type="InterPro" id="IPR002110">
    <property type="entry name" value="Ankyrin_rpt"/>
</dbReference>
<reference evidence="11 12" key="1">
    <citation type="submission" date="2018-04" db="EMBL/GenBank/DDBJ databases">
        <title>WGS assembly of Panicum hallii var. hallii HAL2.</title>
        <authorList>
            <person name="Lovell J."/>
            <person name="Jenkins J."/>
            <person name="Lowry D."/>
            <person name="Mamidi S."/>
            <person name="Sreedasyam A."/>
            <person name="Weng X."/>
            <person name="Barry K."/>
            <person name="Bonette J."/>
            <person name="Campitelli B."/>
            <person name="Daum C."/>
            <person name="Gordon S."/>
            <person name="Gould B."/>
            <person name="Lipzen A."/>
            <person name="MacQueen A."/>
            <person name="Palacio-Mejia J."/>
            <person name="Plott C."/>
            <person name="Shakirov E."/>
            <person name="Shu S."/>
            <person name="Yoshinaga Y."/>
            <person name="Zane M."/>
            <person name="Rokhsar D."/>
            <person name="Grimwood J."/>
            <person name="Schmutz J."/>
            <person name="Juenger T."/>
        </authorList>
    </citation>
    <scope>NUCLEOTIDE SEQUENCE [LARGE SCALE GENOMIC DNA]</scope>
    <source>
        <strain evidence="12">cv. HAL2</strain>
    </source>
</reference>
<feature type="transmembrane region" description="Helical" evidence="9">
    <location>
        <begin position="360"/>
        <end position="380"/>
    </location>
</feature>
<evidence type="ECO:0000256" key="8">
    <source>
        <dbReference type="SAM" id="MobiDB-lite"/>
    </source>
</evidence>
<dbReference type="PANTHER" id="PTHR24186:SF50">
    <property type="entry name" value="ANKYRIN REPEAT-CONTAINING PROTEIN ITN1-LIKE ISOFORM X1"/>
    <property type="match status" value="1"/>
</dbReference>
<keyword evidence="2 9" id="KW-0812">Transmembrane</keyword>
<accession>A0A2T7EWW4</accession>
<dbReference type="Pfam" id="PF13962">
    <property type="entry name" value="PGG"/>
    <property type="match status" value="1"/>
</dbReference>
<keyword evidence="5 7" id="KW-0040">ANK repeat</keyword>
<organism evidence="11 12">
    <name type="scientific">Panicum hallii var. hallii</name>
    <dbReference type="NCBI Taxonomy" id="1504633"/>
    <lineage>
        <taxon>Eukaryota</taxon>
        <taxon>Viridiplantae</taxon>
        <taxon>Streptophyta</taxon>
        <taxon>Embryophyta</taxon>
        <taxon>Tracheophyta</taxon>
        <taxon>Spermatophyta</taxon>
        <taxon>Magnoliopsida</taxon>
        <taxon>Liliopsida</taxon>
        <taxon>Poales</taxon>
        <taxon>Poaceae</taxon>
        <taxon>PACMAD clade</taxon>
        <taxon>Panicoideae</taxon>
        <taxon>Panicodae</taxon>
        <taxon>Paniceae</taxon>
        <taxon>Panicinae</taxon>
        <taxon>Panicum</taxon>
        <taxon>Panicum sect. Panicum</taxon>
    </lineage>
</organism>
<dbReference type="OrthoDB" id="682826at2759"/>
<protein>
    <recommendedName>
        <fullName evidence="10">PGG domain-containing protein</fullName>
    </recommendedName>
</protein>
<feature type="transmembrane region" description="Helical" evidence="9">
    <location>
        <begin position="386"/>
        <end position="412"/>
    </location>
</feature>
<dbReference type="PANTHER" id="PTHR24186">
    <property type="entry name" value="PROTEIN PHOSPHATASE 1 REGULATORY SUBUNIT"/>
    <property type="match status" value="1"/>
</dbReference>
<feature type="domain" description="PGG" evidence="10">
    <location>
        <begin position="271"/>
        <end position="378"/>
    </location>
</feature>
<evidence type="ECO:0000313" key="12">
    <source>
        <dbReference type="Proteomes" id="UP000244336"/>
    </source>
</evidence>
<feature type="region of interest" description="Disordered" evidence="8">
    <location>
        <begin position="12"/>
        <end position="31"/>
    </location>
</feature>